<dbReference type="GO" id="GO:0004175">
    <property type="term" value="F:endopeptidase activity"/>
    <property type="evidence" value="ECO:0007669"/>
    <property type="project" value="TreeGrafter"/>
</dbReference>
<gene>
    <name evidence="1" type="ORF">F0M18_19675</name>
</gene>
<dbReference type="SUPFAM" id="SSF53163">
    <property type="entry name" value="HybD-like"/>
    <property type="match status" value="1"/>
</dbReference>
<dbReference type="PANTHER" id="PTHR30302:SF5">
    <property type="entry name" value="SLR1876 PROTEIN"/>
    <property type="match status" value="1"/>
</dbReference>
<dbReference type="InterPro" id="IPR023430">
    <property type="entry name" value="Pept_HybD-like_dom_sf"/>
</dbReference>
<proteinExistence type="predicted"/>
<organism evidence="1 2">
    <name type="scientific">Pseudohalioglobus sediminis</name>
    <dbReference type="NCBI Taxonomy" id="2606449"/>
    <lineage>
        <taxon>Bacteria</taxon>
        <taxon>Pseudomonadati</taxon>
        <taxon>Pseudomonadota</taxon>
        <taxon>Gammaproteobacteria</taxon>
        <taxon>Cellvibrionales</taxon>
        <taxon>Halieaceae</taxon>
        <taxon>Pseudohalioglobus</taxon>
    </lineage>
</organism>
<dbReference type="GO" id="GO:0008047">
    <property type="term" value="F:enzyme activator activity"/>
    <property type="evidence" value="ECO:0007669"/>
    <property type="project" value="InterPro"/>
</dbReference>
<sequence>MTTTVFAWGNPSRGDDAAGPWLAEVLRRNRPADVLLVEDFQLQVEHLLDCRAAGLLLFLDARADPAPGVLFREVTAVETLSHTSHALAPAELLGYYSRTFRGEQPPPAFELSVAGNCFELGSPMSAATHRDCQQAADLINRLLQRPEPRAWRQLLTRK</sequence>
<dbReference type="AlphaFoldDB" id="A0A5B0WLV4"/>
<protein>
    <submittedName>
        <fullName evidence="1">Hydrogenase maturation protease</fullName>
    </submittedName>
</protein>
<dbReference type="Gene3D" id="3.40.50.1450">
    <property type="entry name" value="HybD-like"/>
    <property type="match status" value="1"/>
</dbReference>
<accession>A0A5B0WLV4</accession>
<keyword evidence="1" id="KW-0378">Hydrolase</keyword>
<dbReference type="Proteomes" id="UP000323708">
    <property type="component" value="Unassembled WGS sequence"/>
</dbReference>
<evidence type="ECO:0000313" key="2">
    <source>
        <dbReference type="Proteomes" id="UP000323708"/>
    </source>
</evidence>
<dbReference type="InterPro" id="IPR000671">
    <property type="entry name" value="Peptidase_A31"/>
</dbReference>
<name>A0A5B0WLV4_9GAMM</name>
<keyword evidence="2" id="KW-1185">Reference proteome</keyword>
<comment type="caution">
    <text evidence="1">The sequence shown here is derived from an EMBL/GenBank/DDBJ whole genome shotgun (WGS) entry which is preliminary data.</text>
</comment>
<dbReference type="GO" id="GO:0016485">
    <property type="term" value="P:protein processing"/>
    <property type="evidence" value="ECO:0007669"/>
    <property type="project" value="TreeGrafter"/>
</dbReference>
<reference evidence="1 2" key="1">
    <citation type="submission" date="2019-09" db="EMBL/GenBank/DDBJ databases">
        <authorList>
            <person name="Chen X.-Y."/>
        </authorList>
    </citation>
    <scope>NUCLEOTIDE SEQUENCE [LARGE SCALE GENOMIC DNA]</scope>
    <source>
        <strain evidence="1 2">NY5</strain>
    </source>
</reference>
<dbReference type="RefSeq" id="WP_149613182.1">
    <property type="nucleotide sequence ID" value="NZ_VTUX01000012.1"/>
</dbReference>
<evidence type="ECO:0000313" key="1">
    <source>
        <dbReference type="EMBL" id="KAA1187942.1"/>
    </source>
</evidence>
<dbReference type="NCBIfam" id="TIGR00072">
    <property type="entry name" value="hydrog_prot"/>
    <property type="match status" value="1"/>
</dbReference>
<dbReference type="EMBL" id="VTUX01000012">
    <property type="protein sequence ID" value="KAA1187942.1"/>
    <property type="molecule type" value="Genomic_DNA"/>
</dbReference>
<dbReference type="PANTHER" id="PTHR30302">
    <property type="entry name" value="HYDROGENASE 1 MATURATION PROTEASE"/>
    <property type="match status" value="1"/>
</dbReference>
<keyword evidence="1" id="KW-0645">Protease</keyword>